<gene>
    <name evidence="3" type="ORF">Q5H91_14170</name>
</gene>
<dbReference type="RefSeq" id="WP_305174083.1">
    <property type="nucleotide sequence ID" value="NZ_JAUUDS010000008.1"/>
</dbReference>
<protein>
    <submittedName>
        <fullName evidence="3">Inositol-3-phosphate synthase</fullName>
    </submittedName>
</protein>
<name>A0ABT9ENG7_9SPHN</name>
<dbReference type="EMBL" id="JAUUDS010000008">
    <property type="protein sequence ID" value="MDP1028366.1"/>
    <property type="molecule type" value="Genomic_DNA"/>
</dbReference>
<dbReference type="InterPro" id="IPR052199">
    <property type="entry name" value="MIPS"/>
</dbReference>
<dbReference type="Gene3D" id="3.30.360.10">
    <property type="entry name" value="Dihydrodipicolinate Reductase, domain 2"/>
    <property type="match status" value="1"/>
</dbReference>
<evidence type="ECO:0000313" key="3">
    <source>
        <dbReference type="EMBL" id="MDP1028366.1"/>
    </source>
</evidence>
<dbReference type="Proteomes" id="UP001230685">
    <property type="component" value="Unassembled WGS sequence"/>
</dbReference>
<evidence type="ECO:0000259" key="2">
    <source>
        <dbReference type="Pfam" id="PF01658"/>
    </source>
</evidence>
<dbReference type="PANTHER" id="PTHR43125:SF1">
    <property type="entry name" value="INOSITOL-3-PHOSPHATE SYNTHASE"/>
    <property type="match status" value="1"/>
</dbReference>
<evidence type="ECO:0000313" key="4">
    <source>
        <dbReference type="Proteomes" id="UP001230685"/>
    </source>
</evidence>
<dbReference type="PANTHER" id="PTHR43125">
    <property type="entry name" value="INOSITOL-3-PHOSPHATE SYNTHASE"/>
    <property type="match status" value="1"/>
</dbReference>
<sequence length="363" mass="39214">MGSIRIAIVGIGNCASSLVQGLEYYGEGSNDAVGLMHWEVGGYRPADIKVVAAWDVDARKVGKDVAEAIFAKPNCTAVFAANIPSTGTIVKMGAVMDGVADHMADYKDERTFVVANDIQPDKAQVVAELKASGADVLMNYLPVGSQQATEFYAECALEAGVAFVNNIPVFIASNPEWAKKFEDAGVPIIGDDIKAQLGATIVHRVLTDLFAKRGVKLDRTYQLNTGGNTDFLNMSNHRRLESKKISKTEAVQSVAAERLEDENVHIGPSDYVPWQNDNKVCFLRMEGQLFGGVPMNLELRLSVEDSPNSAGVAIDMVRCAKIARDRGIGGVIDPASAYFCKHPRTQMTDDLAQIEVEKFIAAA</sequence>
<dbReference type="PIRSF" id="PIRSF015578">
    <property type="entry name" value="Myoinos-ppht_syn"/>
    <property type="match status" value="1"/>
</dbReference>
<proteinExistence type="inferred from homology"/>
<keyword evidence="4" id="KW-1185">Reference proteome</keyword>
<comment type="caution">
    <text evidence="3">The sequence shown here is derived from an EMBL/GenBank/DDBJ whole genome shotgun (WGS) entry which is preliminary data.</text>
</comment>
<dbReference type="InterPro" id="IPR002587">
    <property type="entry name" value="Myo-inos-1-P_Synthase"/>
</dbReference>
<dbReference type="SUPFAM" id="SSF55347">
    <property type="entry name" value="Glyceraldehyde-3-phosphate dehydrogenase-like, C-terminal domain"/>
    <property type="match status" value="1"/>
</dbReference>
<comment type="similarity">
    <text evidence="1">Belongs to the myo-inositol 1-phosphate synthase family.</text>
</comment>
<dbReference type="Pfam" id="PF01658">
    <property type="entry name" value="Inos-1-P_synth"/>
    <property type="match status" value="1"/>
</dbReference>
<organism evidence="3 4">
    <name type="scientific">Sphingomonas aurea</name>
    <dbReference type="NCBI Taxonomy" id="3063994"/>
    <lineage>
        <taxon>Bacteria</taxon>
        <taxon>Pseudomonadati</taxon>
        <taxon>Pseudomonadota</taxon>
        <taxon>Alphaproteobacteria</taxon>
        <taxon>Sphingomonadales</taxon>
        <taxon>Sphingomonadaceae</taxon>
        <taxon>Sphingomonas</taxon>
    </lineage>
</organism>
<evidence type="ECO:0000256" key="1">
    <source>
        <dbReference type="ARBA" id="ARBA00010813"/>
    </source>
</evidence>
<dbReference type="InterPro" id="IPR013021">
    <property type="entry name" value="Myo-inos-1-P_Synthase_GAPDH"/>
</dbReference>
<dbReference type="InterPro" id="IPR036291">
    <property type="entry name" value="NAD(P)-bd_dom_sf"/>
</dbReference>
<dbReference type="SUPFAM" id="SSF51735">
    <property type="entry name" value="NAD(P)-binding Rossmann-fold domains"/>
    <property type="match status" value="1"/>
</dbReference>
<accession>A0ABT9ENG7</accession>
<feature type="domain" description="Myo-inositol-1-phosphate synthase GAPDH-like" evidence="2">
    <location>
        <begin position="198"/>
        <end position="306"/>
    </location>
</feature>
<dbReference type="Gene3D" id="3.40.50.720">
    <property type="entry name" value="NAD(P)-binding Rossmann-like Domain"/>
    <property type="match status" value="1"/>
</dbReference>
<reference evidence="3 4" key="1">
    <citation type="submission" date="2023-07" db="EMBL/GenBank/DDBJ databases">
        <authorList>
            <person name="Kim M.K."/>
        </authorList>
    </citation>
    <scope>NUCLEOTIDE SEQUENCE [LARGE SCALE GENOMIC DNA]</scope>
    <source>
        <strain evidence="3 4">KR1UV-12</strain>
    </source>
</reference>